<dbReference type="STRING" id="50990.A0A4Y7PTU8"/>
<dbReference type="EMBL" id="ML170214">
    <property type="protein sequence ID" value="TDL17960.1"/>
    <property type="molecule type" value="Genomic_DNA"/>
</dbReference>
<accession>A0A4Y7PTU8</accession>
<evidence type="ECO:0008006" key="3">
    <source>
        <dbReference type="Google" id="ProtNLM"/>
    </source>
</evidence>
<dbReference type="SUPFAM" id="SSF52047">
    <property type="entry name" value="RNI-like"/>
    <property type="match status" value="1"/>
</dbReference>
<keyword evidence="2" id="KW-1185">Reference proteome</keyword>
<organism evidence="1 2">
    <name type="scientific">Rickenella mellea</name>
    <dbReference type="NCBI Taxonomy" id="50990"/>
    <lineage>
        <taxon>Eukaryota</taxon>
        <taxon>Fungi</taxon>
        <taxon>Dikarya</taxon>
        <taxon>Basidiomycota</taxon>
        <taxon>Agaricomycotina</taxon>
        <taxon>Agaricomycetes</taxon>
        <taxon>Hymenochaetales</taxon>
        <taxon>Rickenellaceae</taxon>
        <taxon>Rickenella</taxon>
    </lineage>
</organism>
<dbReference type="Proteomes" id="UP000294933">
    <property type="component" value="Unassembled WGS sequence"/>
</dbReference>
<proteinExistence type="predicted"/>
<evidence type="ECO:0000313" key="2">
    <source>
        <dbReference type="Proteomes" id="UP000294933"/>
    </source>
</evidence>
<reference evidence="1 2" key="1">
    <citation type="submission" date="2018-06" db="EMBL/GenBank/DDBJ databases">
        <title>A transcriptomic atlas of mushroom development highlights an independent origin of complex multicellularity.</title>
        <authorList>
            <consortium name="DOE Joint Genome Institute"/>
            <person name="Krizsan K."/>
            <person name="Almasi E."/>
            <person name="Merenyi Z."/>
            <person name="Sahu N."/>
            <person name="Viragh M."/>
            <person name="Koszo T."/>
            <person name="Mondo S."/>
            <person name="Kiss B."/>
            <person name="Balint B."/>
            <person name="Kues U."/>
            <person name="Barry K."/>
            <person name="Hegedus J.C."/>
            <person name="Henrissat B."/>
            <person name="Johnson J."/>
            <person name="Lipzen A."/>
            <person name="Ohm R."/>
            <person name="Nagy I."/>
            <person name="Pangilinan J."/>
            <person name="Yan J."/>
            <person name="Xiong Y."/>
            <person name="Grigoriev I.V."/>
            <person name="Hibbett D.S."/>
            <person name="Nagy L.G."/>
        </authorList>
    </citation>
    <scope>NUCLEOTIDE SEQUENCE [LARGE SCALE GENOMIC DNA]</scope>
    <source>
        <strain evidence="1 2">SZMC22713</strain>
    </source>
</reference>
<name>A0A4Y7PTU8_9AGAM</name>
<evidence type="ECO:0000313" key="1">
    <source>
        <dbReference type="EMBL" id="TDL17960.1"/>
    </source>
</evidence>
<protein>
    <recommendedName>
        <fullName evidence="3">F-box domain-containing protein</fullName>
    </recommendedName>
</protein>
<gene>
    <name evidence="1" type="ORF">BD410DRAFT_516378</name>
</gene>
<dbReference type="AlphaFoldDB" id="A0A4Y7PTU8"/>
<sequence>MQPFSIQSLISRSHAPLTSLSIKGQGDAMSEDDLIECIFQLPDLVSLQLWSTPITDASIIALSVSPRSSQFDRQSVLLPVLNHLTLGAAKLTASPVIDMIRSRWEYTSHPLISVHLHYCKLSLSDNTILRSFRASDIAKKMGLVWEMKNTQLRP</sequence>
<dbReference type="VEuPathDB" id="FungiDB:BD410DRAFT_516378"/>